<organism evidence="1 2">
    <name type="scientific">Cudoniella acicularis</name>
    <dbReference type="NCBI Taxonomy" id="354080"/>
    <lineage>
        <taxon>Eukaryota</taxon>
        <taxon>Fungi</taxon>
        <taxon>Dikarya</taxon>
        <taxon>Ascomycota</taxon>
        <taxon>Pezizomycotina</taxon>
        <taxon>Leotiomycetes</taxon>
        <taxon>Helotiales</taxon>
        <taxon>Tricladiaceae</taxon>
        <taxon>Cudoniella</taxon>
    </lineage>
</organism>
<dbReference type="SUPFAM" id="SSF53448">
    <property type="entry name" value="Nucleotide-diphospho-sugar transferases"/>
    <property type="match status" value="1"/>
</dbReference>
<dbReference type="AlphaFoldDB" id="A0A8H4RK99"/>
<evidence type="ECO:0000313" key="1">
    <source>
        <dbReference type="EMBL" id="KAF4629722.1"/>
    </source>
</evidence>
<evidence type="ECO:0008006" key="3">
    <source>
        <dbReference type="Google" id="ProtNLM"/>
    </source>
</evidence>
<gene>
    <name evidence="1" type="ORF">G7Y89_g8426</name>
</gene>
<keyword evidence="2" id="KW-1185">Reference proteome</keyword>
<protein>
    <recommendedName>
        <fullName evidence="3">Capsule polysaccharide biosynthesis protein</fullName>
    </recommendedName>
</protein>
<dbReference type="EMBL" id="JAAMPI010000636">
    <property type="protein sequence ID" value="KAF4629722.1"/>
    <property type="molecule type" value="Genomic_DNA"/>
</dbReference>
<dbReference type="GO" id="GO:0016757">
    <property type="term" value="F:glycosyltransferase activity"/>
    <property type="evidence" value="ECO:0007669"/>
    <property type="project" value="InterPro"/>
</dbReference>
<accession>A0A8H4RK99</accession>
<dbReference type="OrthoDB" id="409543at2759"/>
<dbReference type="Proteomes" id="UP000566819">
    <property type="component" value="Unassembled WGS sequence"/>
</dbReference>
<sequence>MDPQNYPLPSGVHAIPADFLDLRPDSEIDHDILHPKSISSSEKNIWFFWHAGFTHMHPYTQRNIRAWHRRFSKQGWTIRVIDRVPSSPLNVANFLDISDPGTFPRAFVDGTIGGDYAPQHTSDLVRWPLLLKYGGVYADVGMIQIGDLDRLWNETVGNRSSRFEVLSYNAGGVEERSLTNYFLCSERDNPLFERCHRLLLELWAADGGKESTEGMHSSPLLKGVPLMGGSFTIQDGEKTIGPEECSRMLTDYIIQGQVMTMAMGLVDEEGDWDGPKYVAEHVYGIEYMIGSQLVNEITAWDGQKAFDLMSLSLPKESEVESAEQKQAREIVERCLRESFGFKLAHGLILRVFGVTLGSLWRKHQGSDDVPGTYAHWFRHGTMYWCQDGEPSTQDYKVIEPIKRGPLLRDN</sequence>
<dbReference type="Gene3D" id="3.90.550.20">
    <property type="match status" value="1"/>
</dbReference>
<dbReference type="InterPro" id="IPR008441">
    <property type="entry name" value="AfumC-like_glycosyl_Trfase"/>
</dbReference>
<evidence type="ECO:0000313" key="2">
    <source>
        <dbReference type="Proteomes" id="UP000566819"/>
    </source>
</evidence>
<dbReference type="InterPro" id="IPR029044">
    <property type="entry name" value="Nucleotide-diphossugar_trans"/>
</dbReference>
<comment type="caution">
    <text evidence="1">The sequence shown here is derived from an EMBL/GenBank/DDBJ whole genome shotgun (WGS) entry which is preliminary data.</text>
</comment>
<reference evidence="1 2" key="1">
    <citation type="submission" date="2020-03" db="EMBL/GenBank/DDBJ databases">
        <title>Draft Genome Sequence of Cudoniella acicularis.</title>
        <authorList>
            <person name="Buettner E."/>
            <person name="Kellner H."/>
        </authorList>
    </citation>
    <scope>NUCLEOTIDE SEQUENCE [LARGE SCALE GENOMIC DNA]</scope>
    <source>
        <strain evidence="1 2">DSM 108380</strain>
    </source>
</reference>
<name>A0A8H4RK99_9HELO</name>
<dbReference type="Pfam" id="PF05704">
    <property type="entry name" value="Caps_synth"/>
    <property type="match status" value="1"/>
</dbReference>
<proteinExistence type="predicted"/>